<accession>A0A1E5KZG5</accession>
<gene>
    <name evidence="5" type="ORF">BCR26_10635</name>
</gene>
<evidence type="ECO:0000313" key="5">
    <source>
        <dbReference type="EMBL" id="OEH83251.1"/>
    </source>
</evidence>
<comment type="caution">
    <text evidence="5">The sequence shown here is derived from an EMBL/GenBank/DDBJ whole genome shotgun (WGS) entry which is preliminary data.</text>
</comment>
<dbReference type="AlphaFoldDB" id="A0A1E5KZG5"/>
<feature type="active site" description="Charge relay system" evidence="1">
    <location>
        <position position="178"/>
    </location>
</feature>
<evidence type="ECO:0000259" key="4">
    <source>
        <dbReference type="Pfam" id="PF12146"/>
    </source>
</evidence>
<dbReference type="Proteomes" id="UP000095256">
    <property type="component" value="Unassembled WGS sequence"/>
</dbReference>
<evidence type="ECO:0000256" key="2">
    <source>
        <dbReference type="PIRSR" id="PIRSR017388-2"/>
    </source>
</evidence>
<dbReference type="InterPro" id="IPR022742">
    <property type="entry name" value="Hydrolase_4"/>
</dbReference>
<dbReference type="STRING" id="762845.BCR26_10635"/>
<evidence type="ECO:0000256" key="3">
    <source>
        <dbReference type="PIRSR" id="PIRSR017388-3"/>
    </source>
</evidence>
<protein>
    <recommendedName>
        <fullName evidence="4">Serine aminopeptidase S33 domain-containing protein</fullName>
    </recommendedName>
</protein>
<feature type="active site" description="Charge relay system" evidence="1">
    <location>
        <position position="207"/>
    </location>
</feature>
<keyword evidence="6" id="KW-1185">Reference proteome</keyword>
<dbReference type="GO" id="GO:0052689">
    <property type="term" value="F:carboxylic ester hydrolase activity"/>
    <property type="evidence" value="ECO:0007669"/>
    <property type="project" value="InterPro"/>
</dbReference>
<feature type="domain" description="Serine aminopeptidase S33" evidence="4">
    <location>
        <begin position="3"/>
        <end position="106"/>
    </location>
</feature>
<dbReference type="EMBL" id="MIEK01000010">
    <property type="protein sequence ID" value="OEH83251.1"/>
    <property type="molecule type" value="Genomic_DNA"/>
</dbReference>
<dbReference type="OrthoDB" id="9786110at2"/>
<evidence type="ECO:0000313" key="6">
    <source>
        <dbReference type="Proteomes" id="UP000095256"/>
    </source>
</evidence>
<feature type="binding site" evidence="2">
    <location>
        <position position="12"/>
    </location>
    <ligand>
        <name>substrate</name>
    </ligand>
</feature>
<sequence length="228" mass="26421">MKKRAVLIIHGFGGDEHEILYLHNYLEQNQVDSFWIRLTGHGENKESFSKATYQDWLNDVESKIKKLQKDYENITCIGFSMGGLLTIQLSEHYLIDQVVLCNTPIYLYNISVITSDLVQAIFAKHQEKRAYYFGSVRETSFKACFQFLTLLFSTKKKLKIGIKDDLKDNILILQNKRDETTYYKSATYIAKLCDFRVSLNLYNGGTHQLFLSENKENAAKDILKFITA</sequence>
<dbReference type="RefSeq" id="WP_069697803.1">
    <property type="nucleotide sequence ID" value="NZ_JAGGMA010000019.1"/>
</dbReference>
<feature type="site" description="Important for substrate specificity" evidence="3">
    <location>
        <position position="121"/>
    </location>
</feature>
<dbReference type="Pfam" id="PF12146">
    <property type="entry name" value="Hydrolase_4"/>
    <property type="match status" value="1"/>
</dbReference>
<reference evidence="5 6" key="1">
    <citation type="submission" date="2016-09" db="EMBL/GenBank/DDBJ databases">
        <authorList>
            <person name="Capua I."/>
            <person name="De Benedictis P."/>
            <person name="Joannis T."/>
            <person name="Lombin L.H."/>
            <person name="Cattoli G."/>
        </authorList>
    </citation>
    <scope>NUCLEOTIDE SEQUENCE [LARGE SCALE GENOMIC DNA]</scope>
    <source>
        <strain evidence="5 6">LMG 25899</strain>
    </source>
</reference>
<organism evidence="5 6">
    <name type="scientific">Enterococcus rivorum</name>
    <dbReference type="NCBI Taxonomy" id="762845"/>
    <lineage>
        <taxon>Bacteria</taxon>
        <taxon>Bacillati</taxon>
        <taxon>Bacillota</taxon>
        <taxon>Bacilli</taxon>
        <taxon>Lactobacillales</taxon>
        <taxon>Enterococcaceae</taxon>
        <taxon>Enterococcus</taxon>
    </lineage>
</organism>
<dbReference type="InterPro" id="IPR029058">
    <property type="entry name" value="AB_hydrolase_fold"/>
</dbReference>
<dbReference type="InterPro" id="IPR012354">
    <property type="entry name" value="Esterase_lipase"/>
</dbReference>
<dbReference type="SUPFAM" id="SSF53474">
    <property type="entry name" value="alpha/beta-Hydrolases"/>
    <property type="match status" value="1"/>
</dbReference>
<dbReference type="PIRSF" id="PIRSF017388">
    <property type="entry name" value="Esterase_lipase"/>
    <property type="match status" value="1"/>
</dbReference>
<dbReference type="Gene3D" id="3.40.50.1820">
    <property type="entry name" value="alpha/beta hydrolase"/>
    <property type="match status" value="1"/>
</dbReference>
<feature type="binding site" evidence="2">
    <location>
        <position position="81"/>
    </location>
    <ligand>
        <name>substrate</name>
    </ligand>
</feature>
<evidence type="ECO:0000256" key="1">
    <source>
        <dbReference type="PIRSR" id="PIRSR017388-1"/>
    </source>
</evidence>
<proteinExistence type="predicted"/>
<feature type="active site" description="Nucleophile" evidence="1">
    <location>
        <position position="80"/>
    </location>
</feature>
<name>A0A1E5KZG5_9ENTE</name>